<feature type="domain" description="Ricin B lectin" evidence="3">
    <location>
        <begin position="56"/>
        <end position="173"/>
    </location>
</feature>
<dbReference type="InterPro" id="IPR035992">
    <property type="entry name" value="Ricin_B-like_lectins"/>
</dbReference>
<keyword evidence="4" id="KW-0378">Hydrolase</keyword>
<evidence type="ECO:0000256" key="1">
    <source>
        <dbReference type="SAM" id="MobiDB-lite"/>
    </source>
</evidence>
<evidence type="ECO:0000313" key="5">
    <source>
        <dbReference type="Proteomes" id="UP000254055"/>
    </source>
</evidence>
<sequence>MKTKAALLLLPLLAAGCIYVEPPTNFPEFPDMSDNGRIKTPRHDREPHHRFPSDDSHAHLIRSANGECLDHSRSGYKGMITYSCHGERNQQFTFSRNRIMVDGLCLDVAGAKTEDGAPVIAYACHGDKNQQWYRDGRTIRSALNNKCLDVGKHGNQARMYRCDGSSGQRFDISRY</sequence>
<dbReference type="RefSeq" id="WP_115133457.1">
    <property type="nucleotide sequence ID" value="NZ_UGRS01000001.1"/>
</dbReference>
<dbReference type="OrthoDB" id="8673369at2"/>
<dbReference type="SUPFAM" id="SSF50370">
    <property type="entry name" value="Ricin B-like lectins"/>
    <property type="match status" value="1"/>
</dbReference>
<evidence type="ECO:0000259" key="3">
    <source>
        <dbReference type="SMART" id="SM00458"/>
    </source>
</evidence>
<name>A0A378WFF4_9NEIS</name>
<keyword evidence="2" id="KW-0732">Signal</keyword>
<evidence type="ECO:0000256" key="2">
    <source>
        <dbReference type="SAM" id="SignalP"/>
    </source>
</evidence>
<dbReference type="AlphaFoldDB" id="A0A378WFF4"/>
<feature type="chain" id="PRO_5017019945" evidence="2">
    <location>
        <begin position="21"/>
        <end position="175"/>
    </location>
</feature>
<dbReference type="EC" id="3.2.1.39" evidence="4"/>
<feature type="compositionally biased region" description="Basic and acidic residues" evidence="1">
    <location>
        <begin position="34"/>
        <end position="56"/>
    </location>
</feature>
<accession>A0A378WFF4</accession>
<dbReference type="Gene3D" id="2.80.10.50">
    <property type="match status" value="1"/>
</dbReference>
<dbReference type="EMBL" id="UGRS01000001">
    <property type="protein sequence ID" value="SUA36150.1"/>
    <property type="molecule type" value="Genomic_DNA"/>
</dbReference>
<dbReference type="InterPro" id="IPR000772">
    <property type="entry name" value="Ricin_B_lectin"/>
</dbReference>
<feature type="region of interest" description="Disordered" evidence="1">
    <location>
        <begin position="30"/>
        <end position="56"/>
    </location>
</feature>
<evidence type="ECO:0000313" key="4">
    <source>
        <dbReference type="EMBL" id="SUA36150.1"/>
    </source>
</evidence>
<dbReference type="CDD" id="cd00161">
    <property type="entry name" value="beta-trefoil_Ricin-like"/>
    <property type="match status" value="1"/>
</dbReference>
<reference evidence="4 5" key="1">
    <citation type="submission" date="2018-06" db="EMBL/GenBank/DDBJ databases">
        <authorList>
            <consortium name="Pathogen Informatics"/>
            <person name="Doyle S."/>
        </authorList>
    </citation>
    <scope>NUCLEOTIDE SEQUENCE [LARGE SCALE GENOMIC DNA]</scope>
    <source>
        <strain evidence="4 5">NCTC12229</strain>
    </source>
</reference>
<dbReference type="Proteomes" id="UP000254055">
    <property type="component" value="Unassembled WGS sequence"/>
</dbReference>
<organism evidence="4 5">
    <name type="scientific">Neisseria zoodegmatis</name>
    <dbReference type="NCBI Taxonomy" id="326523"/>
    <lineage>
        <taxon>Bacteria</taxon>
        <taxon>Pseudomonadati</taxon>
        <taxon>Pseudomonadota</taxon>
        <taxon>Betaproteobacteria</taxon>
        <taxon>Neisseriales</taxon>
        <taxon>Neisseriaceae</taxon>
        <taxon>Neisseria</taxon>
    </lineage>
</organism>
<proteinExistence type="predicted"/>
<dbReference type="Pfam" id="PF00652">
    <property type="entry name" value="Ricin_B_lectin"/>
    <property type="match status" value="1"/>
</dbReference>
<keyword evidence="4" id="KW-0326">Glycosidase</keyword>
<gene>
    <name evidence="4" type="ORF">NCTC12229_00562</name>
</gene>
<dbReference type="SMART" id="SM00458">
    <property type="entry name" value="RICIN"/>
    <property type="match status" value="1"/>
</dbReference>
<protein>
    <submittedName>
        <fullName evidence="4">Glucan endo-1,3-beta-glucosidase</fullName>
        <ecNumber evidence="4">3.2.1.39</ecNumber>
    </submittedName>
</protein>
<dbReference type="PROSITE" id="PS51257">
    <property type="entry name" value="PROKAR_LIPOPROTEIN"/>
    <property type="match status" value="1"/>
</dbReference>
<dbReference type="NCBIfam" id="NF035930">
    <property type="entry name" value="lectin_2"/>
    <property type="match status" value="1"/>
</dbReference>
<dbReference type="PROSITE" id="PS50231">
    <property type="entry name" value="RICIN_B_LECTIN"/>
    <property type="match status" value="1"/>
</dbReference>
<feature type="signal peptide" evidence="2">
    <location>
        <begin position="1"/>
        <end position="20"/>
    </location>
</feature>
<dbReference type="GO" id="GO:0042973">
    <property type="term" value="F:glucan endo-1,3-beta-D-glucosidase activity"/>
    <property type="evidence" value="ECO:0007669"/>
    <property type="project" value="UniProtKB-EC"/>
</dbReference>